<proteinExistence type="predicted"/>
<feature type="transmembrane region" description="Helical" evidence="5">
    <location>
        <begin position="43"/>
        <end position="60"/>
    </location>
</feature>
<sequence>MCPRSSLSPLRAESGSVLHSRKTARDKVSLRSNFSPAVAQHDLFNLVALAPLCILNYLNWDYNTLLKGDVKGSWTGEYCNVLFVYTVLYFIIDLVWVCNVKGCVKSPGTIIAHHNATLLYLLVPVLSPRQWWCMGACLSVEINTWFLIARRYFTKQGNLVWVLSLPPSFSIRIKIISIMFYITWIILRCILYPVLMYIFALDYLERWTEVGSPVNILVISVSFQFLFCLLNLKWTSDLLLSKIRAWKSGTVVSSKGL</sequence>
<evidence type="ECO:0000256" key="4">
    <source>
        <dbReference type="ARBA" id="ARBA00023136"/>
    </source>
</evidence>
<dbReference type="AlphaFoldDB" id="A0A7S1FPP4"/>
<reference evidence="7" key="1">
    <citation type="submission" date="2021-01" db="EMBL/GenBank/DDBJ databases">
        <authorList>
            <person name="Corre E."/>
            <person name="Pelletier E."/>
            <person name="Niang G."/>
            <person name="Scheremetjew M."/>
            <person name="Finn R."/>
            <person name="Kale V."/>
            <person name="Holt S."/>
            <person name="Cochrane G."/>
            <person name="Meng A."/>
            <person name="Brown T."/>
            <person name="Cohen L."/>
        </authorList>
    </citation>
    <scope>NUCLEOTIDE SEQUENCE</scope>
    <source>
        <strain evidence="7">308</strain>
    </source>
</reference>
<comment type="subcellular location">
    <subcellularLocation>
        <location evidence="1">Membrane</location>
        <topology evidence="1">Multi-pass membrane protein</topology>
    </subcellularLocation>
</comment>
<evidence type="ECO:0000259" key="6">
    <source>
        <dbReference type="Pfam" id="PF03798"/>
    </source>
</evidence>
<dbReference type="InterPro" id="IPR006634">
    <property type="entry name" value="TLC-dom"/>
</dbReference>
<feature type="transmembrane region" description="Helical" evidence="5">
    <location>
        <begin position="178"/>
        <end position="200"/>
    </location>
</feature>
<dbReference type="Pfam" id="PF03798">
    <property type="entry name" value="TRAM_LAG1_CLN8"/>
    <property type="match status" value="1"/>
</dbReference>
<evidence type="ECO:0000313" key="7">
    <source>
        <dbReference type="EMBL" id="CAD8881862.1"/>
    </source>
</evidence>
<dbReference type="GO" id="GO:0016020">
    <property type="term" value="C:membrane"/>
    <property type="evidence" value="ECO:0007669"/>
    <property type="project" value="UniProtKB-SubCell"/>
</dbReference>
<feature type="transmembrane region" description="Helical" evidence="5">
    <location>
        <begin position="212"/>
        <end position="232"/>
    </location>
</feature>
<keyword evidence="2 5" id="KW-0812">Transmembrane</keyword>
<dbReference type="EMBL" id="HBFR01012554">
    <property type="protein sequence ID" value="CAD8881862.1"/>
    <property type="molecule type" value="Transcribed_RNA"/>
</dbReference>
<protein>
    <recommendedName>
        <fullName evidence="6">TLC domain-containing protein</fullName>
    </recommendedName>
</protein>
<keyword evidence="3 5" id="KW-1133">Transmembrane helix</keyword>
<organism evidence="7">
    <name type="scientific">Corethron hystrix</name>
    <dbReference type="NCBI Taxonomy" id="216773"/>
    <lineage>
        <taxon>Eukaryota</taxon>
        <taxon>Sar</taxon>
        <taxon>Stramenopiles</taxon>
        <taxon>Ochrophyta</taxon>
        <taxon>Bacillariophyta</taxon>
        <taxon>Coscinodiscophyceae</taxon>
        <taxon>Corethrophycidae</taxon>
        <taxon>Corethrales</taxon>
        <taxon>Corethraceae</taxon>
        <taxon>Corethron</taxon>
    </lineage>
</organism>
<evidence type="ECO:0000256" key="3">
    <source>
        <dbReference type="ARBA" id="ARBA00022989"/>
    </source>
</evidence>
<evidence type="ECO:0000256" key="5">
    <source>
        <dbReference type="SAM" id="Phobius"/>
    </source>
</evidence>
<gene>
    <name evidence="7" type="ORF">CHYS00102_LOCUS9050</name>
</gene>
<accession>A0A7S1FPP4</accession>
<keyword evidence="4 5" id="KW-0472">Membrane</keyword>
<evidence type="ECO:0000256" key="2">
    <source>
        <dbReference type="ARBA" id="ARBA00022692"/>
    </source>
</evidence>
<evidence type="ECO:0000256" key="1">
    <source>
        <dbReference type="ARBA" id="ARBA00004141"/>
    </source>
</evidence>
<name>A0A7S1FPP4_9STRA</name>
<feature type="domain" description="TLC" evidence="6">
    <location>
        <begin position="52"/>
        <end position="238"/>
    </location>
</feature>
<feature type="transmembrane region" description="Helical" evidence="5">
    <location>
        <begin position="80"/>
        <end position="98"/>
    </location>
</feature>